<keyword evidence="2" id="KW-1185">Reference proteome</keyword>
<evidence type="ECO:0000313" key="1">
    <source>
        <dbReference type="EMBL" id="GGF26742.1"/>
    </source>
</evidence>
<accession>A0A917B8M8</accession>
<dbReference type="EMBL" id="BMEL01000003">
    <property type="protein sequence ID" value="GGF26742.1"/>
    <property type="molecule type" value="Genomic_DNA"/>
</dbReference>
<reference evidence="1" key="2">
    <citation type="submission" date="2020-09" db="EMBL/GenBank/DDBJ databases">
        <authorList>
            <person name="Sun Q."/>
            <person name="Zhou Y."/>
        </authorList>
    </citation>
    <scope>NUCLEOTIDE SEQUENCE</scope>
    <source>
        <strain evidence="1">CGMCC 1.12153</strain>
    </source>
</reference>
<dbReference type="SUPFAM" id="SSF51445">
    <property type="entry name" value="(Trans)glycosidases"/>
    <property type="match status" value="1"/>
</dbReference>
<dbReference type="InterPro" id="IPR017853">
    <property type="entry name" value="GH"/>
</dbReference>
<proteinExistence type="predicted"/>
<name>A0A917B8M8_HALAA</name>
<sequence>MEQANANNLSYPSRIQDNQMEVYQDGEWKSITIKGVNMGMAKPGTFPGEAGIQLEEYERWLKQIGEMNANAIRIYTLHPPEFYKALAEYNKKAEEPIYLLHGVWIDEEPLEEKRDAFDTDITQTFQQEMKKIVDVIHGEANIPEERGHASGTYKHDVSPYVIGWVIGIEWYPYLVDKMDKDYPNIEEYEGDYTYTENANPMEHWMAQQLDVLMSYEVDMYNSMRPLSFTNWVSTDNLEQPAEPLEQEDLATIDPNHIKTRNDAEFIGMFASYHVYPYYPDFLNLEEKYIEFKDHRGEKNNYAGYLHDLNESHDMPILIAEFGIPASRGLTHRNPFGWNQGFISETEQGDIVKRLYEDILQEEMLGGLIFTWQDEWFKRTWNTMDYDNPDRRPFWSNAQTNEQQFGLLSFDRHKVKLNGKDDWEEGETLFEKNEGLLRKVMMDHDERYLYLKTHFSKLDEPFWHKHDYEVYFSLRSGKGIPIPSSPKHAADYRLTLSDHQQAKIEVAGDYDPFFYSYAKNGIEATKAEVENKAETYHPIRLALNKEIMRPDTKEIIPFESYETGKLRFGIGDPSYRNYDSLADYYYSKETNILEIRIPWMLLNARDPSQKEFIGDLWEDGIEASMTIDGIDVHPLLVQNGRVIDEFSNSTPSSYNWEPWDLPKHRERLKQSYEVIQELFSQSN</sequence>
<comment type="caution">
    <text evidence="1">The sequence shown here is derived from an EMBL/GenBank/DDBJ whole genome shotgun (WGS) entry which is preliminary data.</text>
</comment>
<evidence type="ECO:0008006" key="3">
    <source>
        <dbReference type="Google" id="ProtNLM"/>
    </source>
</evidence>
<reference evidence="1" key="1">
    <citation type="journal article" date="2014" name="Int. J. Syst. Evol. Microbiol.">
        <title>Complete genome sequence of Corynebacterium casei LMG S-19264T (=DSM 44701T), isolated from a smear-ripened cheese.</title>
        <authorList>
            <consortium name="US DOE Joint Genome Institute (JGI-PGF)"/>
            <person name="Walter F."/>
            <person name="Albersmeier A."/>
            <person name="Kalinowski J."/>
            <person name="Ruckert C."/>
        </authorList>
    </citation>
    <scope>NUCLEOTIDE SEQUENCE</scope>
    <source>
        <strain evidence="1">CGMCC 1.12153</strain>
    </source>
</reference>
<organism evidence="1 2">
    <name type="scientific">Halobacillus andaensis</name>
    <dbReference type="NCBI Taxonomy" id="1176239"/>
    <lineage>
        <taxon>Bacteria</taxon>
        <taxon>Bacillati</taxon>
        <taxon>Bacillota</taxon>
        <taxon>Bacilli</taxon>
        <taxon>Bacillales</taxon>
        <taxon>Bacillaceae</taxon>
        <taxon>Halobacillus</taxon>
    </lineage>
</organism>
<dbReference type="Gene3D" id="3.20.20.80">
    <property type="entry name" value="Glycosidases"/>
    <property type="match status" value="2"/>
</dbReference>
<protein>
    <recommendedName>
        <fullName evidence="3">Family 2 glycosyl transferase</fullName>
    </recommendedName>
</protein>
<gene>
    <name evidence="1" type="ORF">GCM10010954_27230</name>
</gene>
<dbReference type="AlphaFoldDB" id="A0A917B8M8"/>
<dbReference type="Proteomes" id="UP000660110">
    <property type="component" value="Unassembled WGS sequence"/>
</dbReference>
<evidence type="ECO:0000313" key="2">
    <source>
        <dbReference type="Proteomes" id="UP000660110"/>
    </source>
</evidence>